<dbReference type="eggNOG" id="KOG4240">
    <property type="taxonomic scope" value="Eukaryota"/>
</dbReference>
<dbReference type="HOGENOM" id="CLU_406164_0_0_1"/>
<feature type="compositionally biased region" description="Polar residues" evidence="1">
    <location>
        <begin position="220"/>
        <end position="231"/>
    </location>
</feature>
<feature type="region of interest" description="Disordered" evidence="1">
    <location>
        <begin position="251"/>
        <end position="274"/>
    </location>
</feature>
<dbReference type="STRING" id="126957.T1JKW3"/>
<organism evidence="2 3">
    <name type="scientific">Strigamia maritima</name>
    <name type="common">European centipede</name>
    <name type="synonym">Geophilus maritimus</name>
    <dbReference type="NCBI Taxonomy" id="126957"/>
    <lineage>
        <taxon>Eukaryota</taxon>
        <taxon>Metazoa</taxon>
        <taxon>Ecdysozoa</taxon>
        <taxon>Arthropoda</taxon>
        <taxon>Myriapoda</taxon>
        <taxon>Chilopoda</taxon>
        <taxon>Pleurostigmophora</taxon>
        <taxon>Geophilomorpha</taxon>
        <taxon>Linotaeniidae</taxon>
        <taxon>Strigamia</taxon>
    </lineage>
</organism>
<evidence type="ECO:0008006" key="4">
    <source>
        <dbReference type="Google" id="ProtNLM"/>
    </source>
</evidence>
<dbReference type="Proteomes" id="UP000014500">
    <property type="component" value="Unassembled WGS sequence"/>
</dbReference>
<keyword evidence="3" id="KW-1185">Reference proteome</keyword>
<dbReference type="PANTHER" id="PTHR45845:SF3">
    <property type="entry name" value="PURATROPHIN-1-LIKE, ISOFORM A"/>
    <property type="match status" value="1"/>
</dbReference>
<proteinExistence type="predicted"/>
<protein>
    <recommendedName>
        <fullName evidence="4">CRAL-TRIO domain-containing protein</fullName>
    </recommendedName>
</protein>
<feature type="region of interest" description="Disordered" evidence="1">
    <location>
        <begin position="199"/>
        <end position="231"/>
    </location>
</feature>
<evidence type="ECO:0000313" key="3">
    <source>
        <dbReference type="Proteomes" id="UP000014500"/>
    </source>
</evidence>
<name>T1JKW3_STRMM</name>
<feature type="region of interest" description="Disordered" evidence="1">
    <location>
        <begin position="1"/>
        <end position="21"/>
    </location>
</feature>
<dbReference type="Gene3D" id="1.20.58.60">
    <property type="match status" value="1"/>
</dbReference>
<reference evidence="2" key="2">
    <citation type="submission" date="2015-02" db="UniProtKB">
        <authorList>
            <consortium name="EnsemblMetazoa"/>
        </authorList>
    </citation>
    <scope>IDENTIFICATION</scope>
</reference>
<dbReference type="EMBL" id="JH431738">
    <property type="status" value="NOT_ANNOTATED_CDS"/>
    <property type="molecule type" value="Genomic_DNA"/>
</dbReference>
<dbReference type="PhylomeDB" id="T1JKW3"/>
<evidence type="ECO:0000313" key="2">
    <source>
        <dbReference type="EnsemblMetazoa" id="SMAR014493-PA"/>
    </source>
</evidence>
<dbReference type="AlphaFoldDB" id="T1JKW3"/>
<evidence type="ECO:0000256" key="1">
    <source>
        <dbReference type="SAM" id="MobiDB-lite"/>
    </source>
</evidence>
<dbReference type="PANTHER" id="PTHR45845">
    <property type="entry name" value="RHO GUANINE NUCLEOTIDE EXCHANGE FACTOR-RELATED"/>
    <property type="match status" value="1"/>
</dbReference>
<accession>T1JKW3</accession>
<dbReference type="EnsemblMetazoa" id="SMAR014493-RA">
    <property type="protein sequence ID" value="SMAR014493-PA"/>
    <property type="gene ID" value="SMAR014493"/>
</dbReference>
<reference evidence="3" key="1">
    <citation type="submission" date="2011-05" db="EMBL/GenBank/DDBJ databases">
        <authorList>
            <person name="Richards S.R."/>
            <person name="Qu J."/>
            <person name="Jiang H."/>
            <person name="Jhangiani S.N."/>
            <person name="Agravi P."/>
            <person name="Goodspeed R."/>
            <person name="Gross S."/>
            <person name="Mandapat C."/>
            <person name="Jackson L."/>
            <person name="Mathew T."/>
            <person name="Pu L."/>
            <person name="Thornton R."/>
            <person name="Saada N."/>
            <person name="Wilczek-Boney K.B."/>
            <person name="Lee S."/>
            <person name="Kovar C."/>
            <person name="Wu Y."/>
            <person name="Scherer S.E."/>
            <person name="Worley K.C."/>
            <person name="Muzny D.M."/>
            <person name="Gibbs R."/>
        </authorList>
    </citation>
    <scope>NUCLEOTIDE SEQUENCE</scope>
    <source>
        <strain evidence="3">Brora</strain>
    </source>
</reference>
<dbReference type="InterPro" id="IPR052231">
    <property type="entry name" value="Rho_GEF_signaling-related"/>
</dbReference>
<sequence>MTRVRAMTHVKAASPSKTALKPPPRLSLTLFSSRLPGSNLNSTRCVVVLAATHTVLKARKASIPRITKAAVGTKFASHHGWPLCYQNRLLVHLGEADSSLVKHGDFYLCVRATHAAAGVQLVLKYRTRCSGIKEKVIANQEFANIFTMDWFHSLELDSASDEQWATQLQNMLVGVEKGIDRIRCDIVFRPTVCNHAVQTDDIDESDESPQRHHSTEEDTSTPTNNTKDEILNSSKTNVRCDVCHRHSTEIPKSLGTLGPLSEAGKRDSSVQTSPMDECKTFSLEYSDKDNSCLHSLDNENKKMQDIYQNKGEFKPTVKKRVTEDQDDGYHDICITTPNGINELDPAILHSKVALLPGCRDNVGRAIVTVDCELLRSFPQFTSAQFAQLFLYFHSTLRKEVASKGLFVLVDISKTSQPNMLAFLDEIFCMIEGHTPGIIQILVLWSGECNADKWTKETQHFPQSSIQFELVTNQDRLFKLINQENLLPHYGGTYHFHLEEWHEFRKIFEPFVHECRSSGKRLVNIMQGLKGSRLPPTSELTSQIIDEHKQLVVSTFDDPQLKRLQADGKETLKDLQSRLKQTPHNLDLMDSVVRGEALYNELQRAVVKLSRLSERRLFKFEQVLQMRVFEEDTGQVLSWLCKKGEETLDRFKTIAENLAAVRVQERDFEKFYFVAMHA</sequence>